<evidence type="ECO:0000313" key="2">
    <source>
        <dbReference type="Proteomes" id="UP000299102"/>
    </source>
</evidence>
<accession>A0A4C1XBF7</accession>
<protein>
    <submittedName>
        <fullName evidence="1">Uncharacterized protein</fullName>
    </submittedName>
</protein>
<comment type="caution">
    <text evidence="1">The sequence shown here is derived from an EMBL/GenBank/DDBJ whole genome shotgun (WGS) entry which is preliminary data.</text>
</comment>
<name>A0A4C1XBF7_EUMVA</name>
<proteinExistence type="predicted"/>
<dbReference type="EMBL" id="BGZK01000790">
    <property type="protein sequence ID" value="GBP60543.1"/>
    <property type="molecule type" value="Genomic_DNA"/>
</dbReference>
<dbReference type="Proteomes" id="UP000299102">
    <property type="component" value="Unassembled WGS sequence"/>
</dbReference>
<reference evidence="1 2" key="1">
    <citation type="journal article" date="2019" name="Commun. Biol.">
        <title>The bagworm genome reveals a unique fibroin gene that provides high tensile strength.</title>
        <authorList>
            <person name="Kono N."/>
            <person name="Nakamura H."/>
            <person name="Ohtoshi R."/>
            <person name="Tomita M."/>
            <person name="Numata K."/>
            <person name="Arakawa K."/>
        </authorList>
    </citation>
    <scope>NUCLEOTIDE SEQUENCE [LARGE SCALE GENOMIC DNA]</scope>
</reference>
<dbReference type="AlphaFoldDB" id="A0A4C1XBF7"/>
<organism evidence="1 2">
    <name type="scientific">Eumeta variegata</name>
    <name type="common">Bagworm moth</name>
    <name type="synonym">Eumeta japonica</name>
    <dbReference type="NCBI Taxonomy" id="151549"/>
    <lineage>
        <taxon>Eukaryota</taxon>
        <taxon>Metazoa</taxon>
        <taxon>Ecdysozoa</taxon>
        <taxon>Arthropoda</taxon>
        <taxon>Hexapoda</taxon>
        <taxon>Insecta</taxon>
        <taxon>Pterygota</taxon>
        <taxon>Neoptera</taxon>
        <taxon>Endopterygota</taxon>
        <taxon>Lepidoptera</taxon>
        <taxon>Glossata</taxon>
        <taxon>Ditrysia</taxon>
        <taxon>Tineoidea</taxon>
        <taxon>Psychidae</taxon>
        <taxon>Oiketicinae</taxon>
        <taxon>Eumeta</taxon>
    </lineage>
</organism>
<keyword evidence="2" id="KW-1185">Reference proteome</keyword>
<gene>
    <name evidence="1" type="ORF">EVAR_97798_1</name>
</gene>
<evidence type="ECO:0000313" key="1">
    <source>
        <dbReference type="EMBL" id="GBP60543.1"/>
    </source>
</evidence>
<sequence length="92" mass="10237">MDIPILEEISSQRQKAVITLDSNNLKSLDEINTQICLQPVKINHSNEGLYDATIPMNICTRRSGGDNPLKPARRRGELTLGTHIGQCSRFSC</sequence>